<feature type="non-terminal residue" evidence="1">
    <location>
        <position position="1"/>
    </location>
</feature>
<dbReference type="EMBL" id="MU629967">
    <property type="protein sequence ID" value="KAJ1254642.1"/>
    <property type="molecule type" value="Genomic_DNA"/>
</dbReference>
<evidence type="ECO:0000313" key="1">
    <source>
        <dbReference type="EMBL" id="KAJ1254642.1"/>
    </source>
</evidence>
<dbReference type="Proteomes" id="UP001164776">
    <property type="component" value="Unassembled WGS sequence"/>
</dbReference>
<protein>
    <submittedName>
        <fullName evidence="1">Uncharacterized protein</fullName>
    </submittedName>
</protein>
<dbReference type="OrthoDB" id="1064732at2759"/>
<dbReference type="AlphaFoldDB" id="A0A9W7X9M4"/>
<evidence type="ECO:0000313" key="2">
    <source>
        <dbReference type="Proteomes" id="UP001164776"/>
    </source>
</evidence>
<gene>
    <name evidence="1" type="ORF">BS78_K015700</name>
</gene>
<dbReference type="PANTHER" id="PTHR33116:SF86">
    <property type="entry name" value="REVERSE TRANSCRIPTASE DOMAIN-CONTAINING PROTEIN"/>
    <property type="match status" value="1"/>
</dbReference>
<proteinExistence type="predicted"/>
<name>A0A9W7X9M4_9POAL</name>
<reference evidence="1 2" key="1">
    <citation type="submission" date="2022-10" db="EMBL/GenBank/DDBJ databases">
        <title>WGS assembly of Paspalum vaginatum 540-79.</title>
        <authorList>
            <person name="Sun G."/>
            <person name="Wase N."/>
            <person name="Shu S."/>
            <person name="Jenkins J."/>
            <person name="Zhou B."/>
            <person name="Torres-Rodriguez J."/>
            <person name="Chen C."/>
            <person name="Sandor L."/>
            <person name="Plott C."/>
            <person name="Yoshinga Y."/>
            <person name="Daum C."/>
            <person name="Qi P."/>
            <person name="Barry K."/>
            <person name="Lipzen A."/>
            <person name="Berry L."/>
            <person name="Pedersen C."/>
            <person name="Gottilla T."/>
            <person name="Foltz A."/>
            <person name="Yu H."/>
            <person name="O'Malley R."/>
            <person name="Zhang C."/>
            <person name="Devos K."/>
            <person name="Sigmon B."/>
            <person name="Yu B."/>
            <person name="Obata T."/>
            <person name="Schmutz J."/>
            <person name="Schnable J."/>
        </authorList>
    </citation>
    <scope>NUCLEOTIDE SEQUENCE [LARGE SCALE GENOMIC DNA]</scope>
    <source>
        <strain evidence="2">cv. 540-79</strain>
    </source>
</reference>
<sequence length="311" mass="36021">HLGHPLIFSYKNRAATYNFIANKFHAKLSCIKANKLSHAGRLTYLKSVLASIPIYYMTNILFPANFLHKLDSIMRNFWWTGIQEENPTHPIAFRAWEDVCKPKIFGGLGLRKMALVNKSLVLHSAWMVINGKDPFLTNILKSKYFHNTSFWKSTMYGPKSVFWSSIQGVKRDLLQNTSYQLFSGNINIWTDPWCHVWENIHDHIILPPTVQPLPNSVKDLWNQNSKTWNQRLISNIFSPQAAAIIIQTPIVHSQDQDTLIWRPAKGDQCITKEAFRYYLGQQESQLPSFGGRRLTQQANLLLHLIWKSKFI</sequence>
<dbReference type="PANTHER" id="PTHR33116">
    <property type="entry name" value="REVERSE TRANSCRIPTASE ZINC-BINDING DOMAIN-CONTAINING PROTEIN-RELATED-RELATED"/>
    <property type="match status" value="1"/>
</dbReference>
<comment type="caution">
    <text evidence="1">The sequence shown here is derived from an EMBL/GenBank/DDBJ whole genome shotgun (WGS) entry which is preliminary data.</text>
</comment>
<accession>A0A9W7X9M4</accession>
<keyword evidence="2" id="KW-1185">Reference proteome</keyword>
<organism evidence="1 2">
    <name type="scientific">Paspalum vaginatum</name>
    <name type="common">seashore paspalum</name>
    <dbReference type="NCBI Taxonomy" id="158149"/>
    <lineage>
        <taxon>Eukaryota</taxon>
        <taxon>Viridiplantae</taxon>
        <taxon>Streptophyta</taxon>
        <taxon>Embryophyta</taxon>
        <taxon>Tracheophyta</taxon>
        <taxon>Spermatophyta</taxon>
        <taxon>Magnoliopsida</taxon>
        <taxon>Liliopsida</taxon>
        <taxon>Poales</taxon>
        <taxon>Poaceae</taxon>
        <taxon>PACMAD clade</taxon>
        <taxon>Panicoideae</taxon>
        <taxon>Andropogonodae</taxon>
        <taxon>Paspaleae</taxon>
        <taxon>Paspalinae</taxon>
        <taxon>Paspalum</taxon>
    </lineage>
</organism>